<keyword evidence="2" id="KW-1185">Reference proteome</keyword>
<dbReference type="PANTHER" id="PTHR13618:SF1">
    <property type="entry name" value="PROTEIN ROGDI HOMOLOG"/>
    <property type="match status" value="1"/>
</dbReference>
<proteinExistence type="inferred from homology"/>
<dbReference type="PANTHER" id="PTHR13618">
    <property type="entry name" value="LEUCINE ZIPPER CONTAINING TRANSCRIPTION FACTOR LZF1"/>
    <property type="match status" value="1"/>
</dbReference>
<dbReference type="Pfam" id="PF10259">
    <property type="entry name" value="Rogdi_lz"/>
    <property type="match status" value="1"/>
</dbReference>
<evidence type="ECO:0000313" key="3">
    <source>
        <dbReference type="WBParaSite" id="L893_g31435.t1"/>
    </source>
</evidence>
<dbReference type="AlphaFoldDB" id="A0A1I8A0S8"/>
<evidence type="ECO:0000313" key="2">
    <source>
        <dbReference type="Proteomes" id="UP000095287"/>
    </source>
</evidence>
<sequence length="318" mass="35659">MEFKLGGSEEDLSEVSLEPLKPVVPPCSHQRNVEEDGEVTYAEKTVLFFQKELCWLQANQSEQTFRTMEGYLKDCCRKLYVGNKMDPRAHVVHAPPQTEKFALAQRTGQDQLRANVFLLAENVIETDVTLKHPKCPGGVYRATARPNVQWKLQQVQDAGNLCLRTLGLIMQGYSRSIDLSTKGSWCEQSAEFFIQICTQIAEAIGSARNTLCVPRKRTLLEICHFQPTKCFNPPLPSDILFSYYLSSARLVCAAYNVAQRSNGGGHLSITQADCHLPHIADVLQKLDIAYKVNASFLQNLKAILKSKNSVYIERTASC</sequence>
<organism evidence="2 3">
    <name type="scientific">Steinernema glaseri</name>
    <dbReference type="NCBI Taxonomy" id="37863"/>
    <lineage>
        <taxon>Eukaryota</taxon>
        <taxon>Metazoa</taxon>
        <taxon>Ecdysozoa</taxon>
        <taxon>Nematoda</taxon>
        <taxon>Chromadorea</taxon>
        <taxon>Rhabditida</taxon>
        <taxon>Tylenchina</taxon>
        <taxon>Panagrolaimomorpha</taxon>
        <taxon>Strongyloidoidea</taxon>
        <taxon>Steinernematidae</taxon>
        <taxon>Steinernema</taxon>
    </lineage>
</organism>
<evidence type="ECO:0000256" key="1">
    <source>
        <dbReference type="ARBA" id="ARBA00005535"/>
    </source>
</evidence>
<dbReference type="WBParaSite" id="L893_g31435.t1">
    <property type="protein sequence ID" value="L893_g31435.t1"/>
    <property type="gene ID" value="L893_g31435"/>
</dbReference>
<dbReference type="InterPro" id="IPR028241">
    <property type="entry name" value="RAVE2/Rogdi"/>
</dbReference>
<comment type="similarity">
    <text evidence="1">Belongs to the rogdi family.</text>
</comment>
<protein>
    <submittedName>
        <fullName evidence="3">Mab-21 domain-containing protein</fullName>
    </submittedName>
</protein>
<accession>A0A1I8A0S8</accession>
<dbReference type="Proteomes" id="UP000095287">
    <property type="component" value="Unplaced"/>
</dbReference>
<dbReference type="GO" id="GO:0043291">
    <property type="term" value="C:RAVE complex"/>
    <property type="evidence" value="ECO:0007669"/>
    <property type="project" value="TreeGrafter"/>
</dbReference>
<reference evidence="3" key="1">
    <citation type="submission" date="2016-11" db="UniProtKB">
        <authorList>
            <consortium name="WormBaseParasite"/>
        </authorList>
    </citation>
    <scope>IDENTIFICATION</scope>
</reference>
<name>A0A1I8A0S8_9BILA</name>